<dbReference type="OrthoDB" id="39350at2"/>
<evidence type="ECO:0000256" key="3">
    <source>
        <dbReference type="ARBA" id="ARBA00022597"/>
    </source>
</evidence>
<dbReference type="Gene3D" id="3.40.50.300">
    <property type="entry name" value="P-loop containing nucleotide triphosphate hydrolases"/>
    <property type="match status" value="2"/>
</dbReference>
<keyword evidence="7" id="KW-1278">Translocase</keyword>
<evidence type="ECO:0000256" key="2">
    <source>
        <dbReference type="ARBA" id="ARBA00022475"/>
    </source>
</evidence>
<dbReference type="Pfam" id="PF00005">
    <property type="entry name" value="ABC_tran"/>
    <property type="match status" value="2"/>
</dbReference>
<evidence type="ECO:0000256" key="4">
    <source>
        <dbReference type="ARBA" id="ARBA00022737"/>
    </source>
</evidence>
<dbReference type="AlphaFoldDB" id="A0A2Y9A999"/>
<gene>
    <name evidence="10" type="ORF">SAMN05216184_10327</name>
</gene>
<keyword evidence="1" id="KW-0813">Transport</keyword>
<dbReference type="InterPro" id="IPR050107">
    <property type="entry name" value="ABC_carbohydrate_import_ATPase"/>
</dbReference>
<evidence type="ECO:0000313" key="11">
    <source>
        <dbReference type="Proteomes" id="UP000250222"/>
    </source>
</evidence>
<reference evidence="10 11" key="1">
    <citation type="submission" date="2016-10" db="EMBL/GenBank/DDBJ databases">
        <authorList>
            <person name="Cai Z."/>
        </authorList>
    </citation>
    <scope>NUCLEOTIDE SEQUENCE [LARGE SCALE GENOMIC DNA]</scope>
    <source>
        <strain evidence="10 11">CGMCC 1.10826</strain>
    </source>
</reference>
<dbReference type="SMART" id="SM00382">
    <property type="entry name" value="AAA"/>
    <property type="match status" value="2"/>
</dbReference>
<evidence type="ECO:0000259" key="9">
    <source>
        <dbReference type="PROSITE" id="PS50893"/>
    </source>
</evidence>
<organism evidence="10 11">
    <name type="scientific">Georgenia satyanarayanai</name>
    <dbReference type="NCBI Taxonomy" id="860221"/>
    <lineage>
        <taxon>Bacteria</taxon>
        <taxon>Bacillati</taxon>
        <taxon>Actinomycetota</taxon>
        <taxon>Actinomycetes</taxon>
        <taxon>Micrococcales</taxon>
        <taxon>Bogoriellaceae</taxon>
        <taxon>Georgenia</taxon>
    </lineage>
</organism>
<feature type="domain" description="ABC transporter" evidence="9">
    <location>
        <begin position="8"/>
        <end position="244"/>
    </location>
</feature>
<dbReference type="InterPro" id="IPR003439">
    <property type="entry name" value="ABC_transporter-like_ATP-bd"/>
</dbReference>
<keyword evidence="2" id="KW-1003">Cell membrane</keyword>
<proteinExistence type="predicted"/>
<name>A0A2Y9A999_9MICO</name>
<evidence type="ECO:0000256" key="6">
    <source>
        <dbReference type="ARBA" id="ARBA00022840"/>
    </source>
</evidence>
<sequence length="498" mass="52789">MNEQPLALRARGVRKSYGGVHALKGVDVEVRAGEVLCLAGANGSGKSTLIKIIAGVETPDGGEIEIGGESVGRLSVTDAVDRGVQVIFQDMSLFPNLTVAENIAMSARISRGRKIVSHREAREVAGAVVERLGLHLDLDAEVGELPISDRQLVAICRALALDVKVLFMDEPTTALTWREVDTLFAVVNQLKAQGVAIVFVSHKTEEVFGISDRITVLRNGEVVADDVSSAFDHDSLVEALLGYRATEDRVLSTLPEHPAPALQVEELSSTDLFADVSFEIGKGEIVGLAGLLGSGRAEVAEAVFGRLPITGGTVRVDGQAVDVRGVKDALAAGIAYVPEDRLTQGVFLEQSIGTNLVAASLDDVTRTGGLLDGKRIEERVSSAIDELSIKIGSADDPVSTLSGGNQQRVVLGKWLATKPQVLILNGPTVGVDAGSKAAIMQILRRQAEAGMGVLLISDDVPELVSVCHRVLFIRRGRMHGEVAGDDVTVTSVRERLET</sequence>
<dbReference type="PANTHER" id="PTHR43790">
    <property type="entry name" value="CARBOHYDRATE TRANSPORT ATP-BINDING PROTEIN MG119-RELATED"/>
    <property type="match status" value="1"/>
</dbReference>
<keyword evidence="4" id="KW-0677">Repeat</keyword>
<dbReference type="CDD" id="cd03216">
    <property type="entry name" value="ABC_Carb_Monos_I"/>
    <property type="match status" value="1"/>
</dbReference>
<dbReference type="EMBL" id="UETB01000003">
    <property type="protein sequence ID" value="SSA39838.1"/>
    <property type="molecule type" value="Genomic_DNA"/>
</dbReference>
<dbReference type="InterPro" id="IPR003593">
    <property type="entry name" value="AAA+_ATPase"/>
</dbReference>
<dbReference type="PROSITE" id="PS50893">
    <property type="entry name" value="ABC_TRANSPORTER_2"/>
    <property type="match status" value="2"/>
</dbReference>
<keyword evidence="3" id="KW-0762">Sugar transport</keyword>
<keyword evidence="11" id="KW-1185">Reference proteome</keyword>
<protein>
    <submittedName>
        <fullName evidence="10">Monosaccharide ABC transporter ATP-binding protein, CUT2 family</fullName>
    </submittedName>
</protein>
<keyword evidence="5" id="KW-0547">Nucleotide-binding</keyword>
<evidence type="ECO:0000256" key="5">
    <source>
        <dbReference type="ARBA" id="ARBA00022741"/>
    </source>
</evidence>
<dbReference type="Proteomes" id="UP000250222">
    <property type="component" value="Unassembled WGS sequence"/>
</dbReference>
<dbReference type="SUPFAM" id="SSF52540">
    <property type="entry name" value="P-loop containing nucleoside triphosphate hydrolases"/>
    <property type="match status" value="2"/>
</dbReference>
<dbReference type="RefSeq" id="WP_110851710.1">
    <property type="nucleotide sequence ID" value="NZ_QKLZ01000003.1"/>
</dbReference>
<dbReference type="InterPro" id="IPR027417">
    <property type="entry name" value="P-loop_NTPase"/>
</dbReference>
<evidence type="ECO:0000256" key="7">
    <source>
        <dbReference type="ARBA" id="ARBA00022967"/>
    </source>
</evidence>
<evidence type="ECO:0000256" key="1">
    <source>
        <dbReference type="ARBA" id="ARBA00022448"/>
    </source>
</evidence>
<dbReference type="PROSITE" id="PS00211">
    <property type="entry name" value="ABC_TRANSPORTER_1"/>
    <property type="match status" value="1"/>
</dbReference>
<accession>A0A2Y9A999</accession>
<dbReference type="InterPro" id="IPR017871">
    <property type="entry name" value="ABC_transporter-like_CS"/>
</dbReference>
<keyword evidence="6 10" id="KW-0067">ATP-binding</keyword>
<evidence type="ECO:0000256" key="8">
    <source>
        <dbReference type="ARBA" id="ARBA00023136"/>
    </source>
</evidence>
<dbReference type="GO" id="GO:0016887">
    <property type="term" value="F:ATP hydrolysis activity"/>
    <property type="evidence" value="ECO:0007669"/>
    <property type="project" value="InterPro"/>
</dbReference>
<evidence type="ECO:0000313" key="10">
    <source>
        <dbReference type="EMBL" id="SSA39838.1"/>
    </source>
</evidence>
<dbReference type="PANTHER" id="PTHR43790:SF1">
    <property type="entry name" value="XYLOSE IMPORT ATP-BINDING PROTEIN XYLG"/>
    <property type="match status" value="1"/>
</dbReference>
<dbReference type="CDD" id="cd03215">
    <property type="entry name" value="ABC_Carb_Monos_II"/>
    <property type="match status" value="1"/>
</dbReference>
<dbReference type="GO" id="GO:0005524">
    <property type="term" value="F:ATP binding"/>
    <property type="evidence" value="ECO:0007669"/>
    <property type="project" value="UniProtKB-KW"/>
</dbReference>
<feature type="domain" description="ABC transporter" evidence="9">
    <location>
        <begin position="251"/>
        <end position="498"/>
    </location>
</feature>
<keyword evidence="8" id="KW-0472">Membrane</keyword>